<sequence length="738" mass="84313">MEQHPVMEYPGSAFFKDLWEYVDDAWQRGVLFMDTLRKRGNIYNEHLAQGNPPVLTFDYKIVMDGRNFEKPVNFTLARIINRRHQPVFKANDDKERRAVQVDQETRTSTSIRRPIVILDPRAGHGPGIGGSKRDSEIGIALTLGHPVYFILFFPEPEPGQTLADVQRTQVRFLQEINRLHPDAEKPALIGNCQGGWAAALIGADRPDLTGPLVFNGSPLSYWAGVEGKNPMRYKGGLTGGTWMTSLFSDLGNGKFDGANLVAGFEDLNPANSLWTKQYNVYARIDTEEHRYLEFERWWNGYYYMTAEEIHFIVSNLFVGNRLEQGLLELDERTRIDLKNIEDPVLVFASSGDNITPPQQALNWIIKVWGSVDGLKTHGQVVVYLLHKTIGHLGIFVSGKVSKKEHMEIISSIDLMEYLSPGLYEMVIRDDADPAETEAYTVKFEERTMDDILALDDGALNEGDFRAVSAASNFNDTMYRTFVSPWVKAFTTPFSAELIRQSNPLRWSRYAFSDNNPWMLPFKRLAPIIKENRRKVTPDNPFSDLETSSAKAVGDLLHTYSDLRDDAQELCFRTIYGNRLVQDSFKYRMDEITEQEKNLKRTMEKKQQIETEQRMKAAMESGGFIKGLLRMMAALMGADHAIDQEELRYIRQLVTFHNIMTRTTEASLKRKMQEQVKLLQFDEQRAISAIPKLIRGAENRLTAIQIAEALVHADPVATKKETRFMDQIREMLDDKKTLA</sequence>
<dbReference type="OrthoDB" id="7231451at2"/>
<dbReference type="Pfam" id="PF11339">
    <property type="entry name" value="DUF3141"/>
    <property type="match status" value="1"/>
</dbReference>
<accession>C0QHM8</accession>
<dbReference type="InterPro" id="IPR007791">
    <property type="entry name" value="DjlA_N"/>
</dbReference>
<dbReference type="CDD" id="cd07176">
    <property type="entry name" value="terB"/>
    <property type="match status" value="1"/>
</dbReference>
<evidence type="ECO:0000259" key="1">
    <source>
        <dbReference type="Pfam" id="PF05099"/>
    </source>
</evidence>
<dbReference type="Proteomes" id="UP000000442">
    <property type="component" value="Chromosome"/>
</dbReference>
<evidence type="ECO:0000313" key="2">
    <source>
        <dbReference type="EMBL" id="ACN13586.1"/>
    </source>
</evidence>
<feature type="domain" description="Co-chaperone DjlA N-terminal" evidence="1">
    <location>
        <begin position="629"/>
        <end position="731"/>
    </location>
</feature>
<dbReference type="InterPro" id="IPR029058">
    <property type="entry name" value="AB_hydrolase_fold"/>
</dbReference>
<dbReference type="EMBL" id="CP001087">
    <property type="protein sequence ID" value="ACN13586.1"/>
    <property type="molecule type" value="Genomic_DNA"/>
</dbReference>
<organism evidence="2 3">
    <name type="scientific">Desulforapulum autotrophicum (strain ATCC 43914 / DSM 3382 / VKM B-1955 / HRM2)</name>
    <name type="common">Desulfobacterium autotrophicum</name>
    <dbReference type="NCBI Taxonomy" id="177437"/>
    <lineage>
        <taxon>Bacteria</taxon>
        <taxon>Pseudomonadati</taxon>
        <taxon>Thermodesulfobacteriota</taxon>
        <taxon>Desulfobacteria</taxon>
        <taxon>Desulfobacterales</taxon>
        <taxon>Desulfobacteraceae</taxon>
        <taxon>Desulforapulum</taxon>
    </lineage>
</organism>
<dbReference type="Gene3D" id="3.40.50.1820">
    <property type="entry name" value="alpha/beta hydrolase"/>
    <property type="match status" value="1"/>
</dbReference>
<reference evidence="2 3" key="1">
    <citation type="journal article" date="2009" name="Environ. Microbiol.">
        <title>Genome sequence of Desulfobacterium autotrophicum HRM2, a marine sulfate reducer oxidizing organic carbon completely to carbon dioxide.</title>
        <authorList>
            <person name="Strittmatter A.W."/>
            <person name="Liesegang H."/>
            <person name="Rabus R."/>
            <person name="Decker I."/>
            <person name="Amann J."/>
            <person name="Andres S."/>
            <person name="Henne A."/>
            <person name="Fricke W.F."/>
            <person name="Martinez-Arias R."/>
            <person name="Bartels D."/>
            <person name="Goesmann A."/>
            <person name="Krause L."/>
            <person name="Puehler A."/>
            <person name="Klenk H.P."/>
            <person name="Richter M."/>
            <person name="Schuler M."/>
            <person name="Gloeckner F.O."/>
            <person name="Meyerdierks A."/>
            <person name="Gottschalk G."/>
            <person name="Amann R."/>
        </authorList>
    </citation>
    <scope>NUCLEOTIDE SEQUENCE [LARGE SCALE GENOMIC DNA]</scope>
    <source>
        <strain evidence="3">ATCC 43914 / DSM 3382 / HRM2</strain>
    </source>
</reference>
<dbReference type="Gene3D" id="1.10.3680.10">
    <property type="entry name" value="TerB-like"/>
    <property type="match status" value="1"/>
</dbReference>
<protein>
    <submittedName>
        <fullName evidence="2">Poly(3-hydroxyalkanoate) synthetase</fullName>
    </submittedName>
</protein>
<dbReference type="SUPFAM" id="SSF158682">
    <property type="entry name" value="TerB-like"/>
    <property type="match status" value="1"/>
</dbReference>
<dbReference type="InterPro" id="IPR051321">
    <property type="entry name" value="PHA/PHB_synthase"/>
</dbReference>
<dbReference type="InterPro" id="IPR024501">
    <property type="entry name" value="DUF3141"/>
</dbReference>
<dbReference type="eggNOG" id="COG3243">
    <property type="taxonomic scope" value="Bacteria"/>
</dbReference>
<evidence type="ECO:0000313" key="3">
    <source>
        <dbReference type="Proteomes" id="UP000000442"/>
    </source>
</evidence>
<dbReference type="SUPFAM" id="SSF53474">
    <property type="entry name" value="alpha/beta-Hydrolases"/>
    <property type="match status" value="1"/>
</dbReference>
<dbReference type="STRING" id="177437.HRM2_04720"/>
<dbReference type="ESTHER" id="desah-c0qhm8">
    <property type="family name" value="Duf_3141"/>
</dbReference>
<dbReference type="AlphaFoldDB" id="C0QHM8"/>
<dbReference type="Pfam" id="PF05099">
    <property type="entry name" value="TerB"/>
    <property type="match status" value="1"/>
</dbReference>
<dbReference type="PANTHER" id="PTHR36837">
    <property type="entry name" value="POLY(3-HYDROXYALKANOATE) POLYMERASE SUBUNIT PHAC"/>
    <property type="match status" value="1"/>
</dbReference>
<keyword evidence="3" id="KW-1185">Reference proteome</keyword>
<dbReference type="HOGENOM" id="CLU_014618_0_0_7"/>
<proteinExistence type="predicted"/>
<dbReference type="RefSeq" id="WP_012662835.1">
    <property type="nucleotide sequence ID" value="NC_012108.1"/>
</dbReference>
<gene>
    <name evidence="2" type="ordered locus">HRM2_04720</name>
</gene>
<dbReference type="InterPro" id="IPR029024">
    <property type="entry name" value="TerB-like"/>
</dbReference>
<dbReference type="KEGG" id="dat:HRM2_04720"/>
<dbReference type="PANTHER" id="PTHR36837:SF2">
    <property type="entry name" value="POLY(3-HYDROXYALKANOATE) POLYMERASE SUBUNIT PHAC"/>
    <property type="match status" value="1"/>
</dbReference>
<name>C0QHM8_DESAH</name>